<gene>
    <name evidence="2" type="ORF">DdX_18470</name>
</gene>
<accession>A0AAD4MJV6</accession>
<dbReference type="Proteomes" id="UP001201812">
    <property type="component" value="Unassembled WGS sequence"/>
</dbReference>
<organism evidence="2 3">
    <name type="scientific">Ditylenchus destructor</name>
    <dbReference type="NCBI Taxonomy" id="166010"/>
    <lineage>
        <taxon>Eukaryota</taxon>
        <taxon>Metazoa</taxon>
        <taxon>Ecdysozoa</taxon>
        <taxon>Nematoda</taxon>
        <taxon>Chromadorea</taxon>
        <taxon>Rhabditida</taxon>
        <taxon>Tylenchina</taxon>
        <taxon>Tylenchomorpha</taxon>
        <taxon>Sphaerularioidea</taxon>
        <taxon>Anguinidae</taxon>
        <taxon>Anguininae</taxon>
        <taxon>Ditylenchus</taxon>
    </lineage>
</organism>
<comment type="caution">
    <text evidence="2">The sequence shown here is derived from an EMBL/GenBank/DDBJ whole genome shotgun (WGS) entry which is preliminary data.</text>
</comment>
<feature type="chain" id="PRO_5041973986" description="DUF19 domain-containing protein" evidence="1">
    <location>
        <begin position="23"/>
        <end position="190"/>
    </location>
</feature>
<reference evidence="2" key="1">
    <citation type="submission" date="2022-01" db="EMBL/GenBank/DDBJ databases">
        <title>Genome Sequence Resource for Two Populations of Ditylenchus destructor, the Migratory Endoparasitic Phytonematode.</title>
        <authorList>
            <person name="Zhang H."/>
            <person name="Lin R."/>
            <person name="Xie B."/>
        </authorList>
    </citation>
    <scope>NUCLEOTIDE SEQUENCE</scope>
    <source>
        <strain evidence="2">BazhouSP</strain>
    </source>
</reference>
<dbReference type="EMBL" id="JAKKPZ010000265">
    <property type="protein sequence ID" value="KAI1697518.1"/>
    <property type="molecule type" value="Genomic_DNA"/>
</dbReference>
<keyword evidence="1" id="KW-0732">Signal</keyword>
<keyword evidence="3" id="KW-1185">Reference proteome</keyword>
<evidence type="ECO:0000256" key="1">
    <source>
        <dbReference type="SAM" id="SignalP"/>
    </source>
</evidence>
<dbReference type="AlphaFoldDB" id="A0AAD4MJV6"/>
<protein>
    <recommendedName>
        <fullName evidence="4">DUF19 domain-containing protein</fullName>
    </recommendedName>
</protein>
<name>A0AAD4MJV6_9BILA</name>
<proteinExistence type="predicted"/>
<sequence length="190" mass="22048">MSLSRIFFSFIFCTTALFWVIARPDNETSQEEPIQNQDVNKTSQKCFDEQTMIEECYLPFMEEIEDNESAYNGTCPLSSILTIKMMKCTDELSQQWCVDVDPKVTWKKLESTLNYGIVERCKEAQLSKDGDPTCTKIFSTMECVGTMIRDCDTEFQNFVWNKANINLDEPLPTLSQCEVLLHYFKKMNSK</sequence>
<feature type="signal peptide" evidence="1">
    <location>
        <begin position="1"/>
        <end position="22"/>
    </location>
</feature>
<evidence type="ECO:0000313" key="2">
    <source>
        <dbReference type="EMBL" id="KAI1697518.1"/>
    </source>
</evidence>
<evidence type="ECO:0000313" key="3">
    <source>
        <dbReference type="Proteomes" id="UP001201812"/>
    </source>
</evidence>
<evidence type="ECO:0008006" key="4">
    <source>
        <dbReference type="Google" id="ProtNLM"/>
    </source>
</evidence>